<organism evidence="3 4">
    <name type="scientific">Tessaracoccus rhinocerotis</name>
    <dbReference type="NCBI Taxonomy" id="1689449"/>
    <lineage>
        <taxon>Bacteria</taxon>
        <taxon>Bacillati</taxon>
        <taxon>Actinomycetota</taxon>
        <taxon>Actinomycetes</taxon>
        <taxon>Propionibacteriales</taxon>
        <taxon>Propionibacteriaceae</taxon>
        <taxon>Tessaracoccus</taxon>
    </lineage>
</organism>
<gene>
    <name evidence="3" type="ORF">FOJ82_08990</name>
</gene>
<protein>
    <submittedName>
        <fullName evidence="3">Alpha/beta hydrolase</fullName>
    </submittedName>
</protein>
<dbReference type="InterPro" id="IPR029058">
    <property type="entry name" value="AB_hydrolase_fold"/>
</dbReference>
<dbReference type="Pfam" id="PF00561">
    <property type="entry name" value="Abhydrolase_1"/>
    <property type="match status" value="1"/>
</dbReference>
<keyword evidence="4" id="KW-1185">Reference proteome</keyword>
<feature type="domain" description="AB hydrolase-1" evidence="2">
    <location>
        <begin position="29"/>
        <end position="272"/>
    </location>
</feature>
<dbReference type="Proteomes" id="UP000317638">
    <property type="component" value="Unassembled WGS sequence"/>
</dbReference>
<evidence type="ECO:0000259" key="2">
    <source>
        <dbReference type="Pfam" id="PF00561"/>
    </source>
</evidence>
<dbReference type="GO" id="GO:0016787">
    <property type="term" value="F:hydrolase activity"/>
    <property type="evidence" value="ECO:0007669"/>
    <property type="project" value="UniProtKB-KW"/>
</dbReference>
<keyword evidence="3" id="KW-0378">Hydrolase</keyword>
<accession>A0A553K0F7</accession>
<evidence type="ECO:0000256" key="1">
    <source>
        <dbReference type="SAM" id="MobiDB-lite"/>
    </source>
</evidence>
<feature type="compositionally biased region" description="Polar residues" evidence="1">
    <location>
        <begin position="1"/>
        <end position="15"/>
    </location>
</feature>
<dbReference type="OrthoDB" id="9800988at2"/>
<dbReference type="PANTHER" id="PTHR43798">
    <property type="entry name" value="MONOACYLGLYCEROL LIPASE"/>
    <property type="match status" value="1"/>
</dbReference>
<proteinExistence type="predicted"/>
<evidence type="ECO:0000313" key="4">
    <source>
        <dbReference type="Proteomes" id="UP000317638"/>
    </source>
</evidence>
<feature type="region of interest" description="Disordered" evidence="1">
    <location>
        <begin position="1"/>
        <end position="20"/>
    </location>
</feature>
<dbReference type="SUPFAM" id="SSF53474">
    <property type="entry name" value="alpha/beta-Hydrolases"/>
    <property type="match status" value="1"/>
</dbReference>
<dbReference type="AlphaFoldDB" id="A0A553K0F7"/>
<reference evidence="3 4" key="1">
    <citation type="submission" date="2019-07" db="EMBL/GenBank/DDBJ databases">
        <authorList>
            <person name="Zhou L.-Y."/>
        </authorList>
    </citation>
    <scope>NUCLEOTIDE SEQUENCE [LARGE SCALE GENOMIC DNA]</scope>
    <source>
        <strain evidence="3 4">YIM 101269</strain>
    </source>
</reference>
<comment type="caution">
    <text evidence="3">The sequence shown here is derived from an EMBL/GenBank/DDBJ whole genome shotgun (WGS) entry which is preliminary data.</text>
</comment>
<dbReference type="InterPro" id="IPR000073">
    <property type="entry name" value="AB_hydrolase_1"/>
</dbReference>
<dbReference type="InterPro" id="IPR050266">
    <property type="entry name" value="AB_hydrolase_sf"/>
</dbReference>
<dbReference type="EMBL" id="VKKG01000003">
    <property type="protein sequence ID" value="TRY18179.1"/>
    <property type="molecule type" value="Genomic_DNA"/>
</dbReference>
<evidence type="ECO:0000313" key="3">
    <source>
        <dbReference type="EMBL" id="TRY18179.1"/>
    </source>
</evidence>
<dbReference type="Gene3D" id="3.40.50.1820">
    <property type="entry name" value="alpha/beta hydrolase"/>
    <property type="match status" value="1"/>
</dbReference>
<name>A0A553K0F7_9ACTN</name>
<sequence length="291" mass="30096">MMPSPLSVSRPSGRSLTGLIHGPEDGTPILYIAGAGTGKSMVFGEDLLDTRGIRLITMDRPGMGSSGADPTRTPASTADDYRAFVAVALGVTNPTVPIVANSQGALFGLAAAAQGWAQTLVLASPADEVANPSVRELLPEAARALPDLVQGTPDAARDLLGSFTPHAMRTMVLDGADAKDRAVYTTSAFDALYQTALAEGFAGDGGGYVADTMMATTPWPVDLAAITTPVTVLFGARDRVHSPDHGALLTTRIPHARRVVVSEAGGALLWTHSGLVFDMALQLPGSPPETL</sequence>